<dbReference type="AlphaFoldDB" id="A0A918A123"/>
<sequence>MTPWTAPWARGEAARAAWSAWTRGDIEASARLASASGHEHLLLLTDLVSGRYASALSRYATLREARYRWLAALDEPFAYALLHLDRVEEAFDHVSRRRGERHVPPDLALRRDRPLTVEARSTVTLPFRDHPLAPYLPAVEGVIDGRRTLIHLDTGGTYLVMGTERAASLGIASVPNGRHNHGVVRTPSRFGIARELELDGAVLTNVPVDILPTFTGSSDLVIMGTNVLQRFRATVDHPGARLTLAPRGTDAARPDGVRIPFYLWQDHFMFARGGYGARRDLTFFIDSGLVHVFQTDDGGPPRQAATFADKTQYRSWGIPRRDITAPFLHAAHPVSLGPLEQPGHLLATTPTRRAPWSSFGGIRIHGLLSHAFLSEYAWTLDFDSHEYTFHGLV</sequence>
<evidence type="ECO:0000313" key="2">
    <source>
        <dbReference type="Proteomes" id="UP000660745"/>
    </source>
</evidence>
<evidence type="ECO:0000313" key="1">
    <source>
        <dbReference type="EMBL" id="GGP03345.1"/>
    </source>
</evidence>
<evidence type="ECO:0008006" key="3">
    <source>
        <dbReference type="Google" id="ProtNLM"/>
    </source>
</evidence>
<dbReference type="Gene3D" id="2.40.70.10">
    <property type="entry name" value="Acid Proteases"/>
    <property type="match status" value="1"/>
</dbReference>
<protein>
    <recommendedName>
        <fullName evidence="3">Aspartyl protease</fullName>
    </recommendedName>
</protein>
<dbReference type="Proteomes" id="UP000660745">
    <property type="component" value="Unassembled WGS sequence"/>
</dbReference>
<reference evidence="1" key="2">
    <citation type="submission" date="2020-09" db="EMBL/GenBank/DDBJ databases">
        <authorList>
            <person name="Sun Q."/>
            <person name="Zhou Y."/>
        </authorList>
    </citation>
    <scope>NUCLEOTIDE SEQUENCE</scope>
    <source>
        <strain evidence="1">CGMCC 4.7430</strain>
    </source>
</reference>
<dbReference type="InterPro" id="IPR021109">
    <property type="entry name" value="Peptidase_aspartic_dom_sf"/>
</dbReference>
<gene>
    <name evidence="1" type="ORF">GCM10012278_14190</name>
</gene>
<dbReference type="EMBL" id="BMNK01000002">
    <property type="protein sequence ID" value="GGP03345.1"/>
    <property type="molecule type" value="Genomic_DNA"/>
</dbReference>
<comment type="caution">
    <text evidence="1">The sequence shown here is derived from an EMBL/GenBank/DDBJ whole genome shotgun (WGS) entry which is preliminary data.</text>
</comment>
<reference evidence="1" key="1">
    <citation type="journal article" date="2014" name="Int. J. Syst. Evol. Microbiol.">
        <title>Complete genome sequence of Corynebacterium casei LMG S-19264T (=DSM 44701T), isolated from a smear-ripened cheese.</title>
        <authorList>
            <consortium name="US DOE Joint Genome Institute (JGI-PGF)"/>
            <person name="Walter F."/>
            <person name="Albersmeier A."/>
            <person name="Kalinowski J."/>
            <person name="Ruckert C."/>
        </authorList>
    </citation>
    <scope>NUCLEOTIDE SEQUENCE</scope>
    <source>
        <strain evidence="1">CGMCC 4.7430</strain>
    </source>
</reference>
<dbReference type="RefSeq" id="WP_189137659.1">
    <property type="nucleotide sequence ID" value="NZ_BMNK01000002.1"/>
</dbReference>
<keyword evidence="2" id="KW-1185">Reference proteome</keyword>
<accession>A0A918A123</accession>
<proteinExistence type="predicted"/>
<dbReference type="Pfam" id="PF13650">
    <property type="entry name" value="Asp_protease_2"/>
    <property type="match status" value="1"/>
</dbReference>
<name>A0A918A123_9ACTN</name>
<organism evidence="1 2">
    <name type="scientific">Nonomuraea glycinis</name>
    <dbReference type="NCBI Taxonomy" id="2047744"/>
    <lineage>
        <taxon>Bacteria</taxon>
        <taxon>Bacillati</taxon>
        <taxon>Actinomycetota</taxon>
        <taxon>Actinomycetes</taxon>
        <taxon>Streptosporangiales</taxon>
        <taxon>Streptosporangiaceae</taxon>
        <taxon>Nonomuraea</taxon>
    </lineage>
</organism>